<feature type="compositionally biased region" description="Basic and acidic residues" evidence="10">
    <location>
        <begin position="8"/>
        <end position="17"/>
    </location>
</feature>
<dbReference type="InterPro" id="IPR015422">
    <property type="entry name" value="PyrdxlP-dep_Trfase_small"/>
</dbReference>
<evidence type="ECO:0000256" key="4">
    <source>
        <dbReference type="ARBA" id="ARBA00012285"/>
    </source>
</evidence>
<dbReference type="InterPro" id="IPR015421">
    <property type="entry name" value="PyrdxlP-dep_Trfase_major"/>
</dbReference>
<dbReference type="Gene3D" id="3.90.1150.10">
    <property type="entry name" value="Aspartate Aminotransferase, domain 1"/>
    <property type="match status" value="1"/>
</dbReference>
<dbReference type="EC" id="4.1.1.81" evidence="4"/>
<organism evidence="12 13">
    <name type="scientific">Halomarina ordinaria</name>
    <dbReference type="NCBI Taxonomy" id="3033939"/>
    <lineage>
        <taxon>Archaea</taxon>
        <taxon>Methanobacteriati</taxon>
        <taxon>Methanobacteriota</taxon>
        <taxon>Stenosarchaea group</taxon>
        <taxon>Halobacteria</taxon>
        <taxon>Halobacteriales</taxon>
        <taxon>Natronomonadaceae</taxon>
        <taxon>Halomarina</taxon>
    </lineage>
</organism>
<reference evidence="12 13" key="1">
    <citation type="journal article" date="2019" name="Int. J. Syst. Evol. Microbiol.">
        <title>The Global Catalogue of Microorganisms (GCM) 10K type strain sequencing project: providing services to taxonomists for standard genome sequencing and annotation.</title>
        <authorList>
            <consortium name="The Broad Institute Genomics Platform"/>
            <consortium name="The Broad Institute Genome Sequencing Center for Infectious Disease"/>
            <person name="Wu L."/>
            <person name="Ma J."/>
        </authorList>
    </citation>
    <scope>NUCLEOTIDE SEQUENCE [LARGE SCALE GENOMIC DNA]</scope>
    <source>
        <strain evidence="12 13">PSRA2</strain>
    </source>
</reference>
<evidence type="ECO:0000256" key="6">
    <source>
        <dbReference type="ARBA" id="ARBA00022898"/>
    </source>
</evidence>
<dbReference type="AlphaFoldDB" id="A0ABD5U8N1"/>
<keyword evidence="6" id="KW-0663">Pyridoxal phosphate</keyword>
<dbReference type="Gene3D" id="3.40.640.10">
    <property type="entry name" value="Type I PLP-dependent aspartate aminotransferase-like (Major domain)"/>
    <property type="match status" value="1"/>
</dbReference>
<evidence type="ECO:0000256" key="5">
    <source>
        <dbReference type="ARBA" id="ARBA00022573"/>
    </source>
</evidence>
<accession>A0ABD5U8N1</accession>
<comment type="function">
    <text evidence="2">Decarboxylates L-threonine-O-3-phosphate to yield (R)-1-amino-2-propanol O-2-phosphate, the precursor for the linkage between the nucleotide loop and the corrin ring in cobalamin.</text>
</comment>
<dbReference type="RefSeq" id="WP_304448491.1">
    <property type="nucleotide sequence ID" value="NZ_JARRAH010000001.1"/>
</dbReference>
<evidence type="ECO:0000256" key="2">
    <source>
        <dbReference type="ARBA" id="ARBA00003444"/>
    </source>
</evidence>
<evidence type="ECO:0000256" key="3">
    <source>
        <dbReference type="ARBA" id="ARBA00004953"/>
    </source>
</evidence>
<dbReference type="InterPro" id="IPR015424">
    <property type="entry name" value="PyrdxlP-dep_Trfase"/>
</dbReference>
<comment type="catalytic activity">
    <reaction evidence="9">
        <text>O-phospho-L-threonine + H(+) = (R)-1-aminopropan-2-yl phosphate + CO2</text>
        <dbReference type="Rhea" id="RHEA:11492"/>
        <dbReference type="ChEBI" id="CHEBI:15378"/>
        <dbReference type="ChEBI" id="CHEBI:16526"/>
        <dbReference type="ChEBI" id="CHEBI:58563"/>
        <dbReference type="ChEBI" id="CHEBI:58675"/>
        <dbReference type="EC" id="4.1.1.81"/>
    </reaction>
</comment>
<feature type="region of interest" description="Disordered" evidence="10">
    <location>
        <begin position="1"/>
        <end position="24"/>
    </location>
</feature>
<dbReference type="PANTHER" id="PTHR42885:SF1">
    <property type="entry name" value="THREONINE-PHOSPHATE DECARBOXYLASE"/>
    <property type="match status" value="1"/>
</dbReference>
<gene>
    <name evidence="12" type="primary">cobD</name>
    <name evidence="12" type="ORF">ACFQHK_09850</name>
</gene>
<keyword evidence="7 12" id="KW-0456">Lyase</keyword>
<dbReference type="CDD" id="cd00609">
    <property type="entry name" value="AAT_like"/>
    <property type="match status" value="1"/>
</dbReference>
<dbReference type="GO" id="GO:0048472">
    <property type="term" value="F:threonine-phosphate decarboxylase activity"/>
    <property type="evidence" value="ECO:0007669"/>
    <property type="project" value="UniProtKB-EC"/>
</dbReference>
<evidence type="ECO:0000256" key="1">
    <source>
        <dbReference type="ARBA" id="ARBA00001933"/>
    </source>
</evidence>
<comment type="pathway">
    <text evidence="3">Cofactor biosynthesis; adenosylcobalamin biosynthesis.</text>
</comment>
<evidence type="ECO:0000256" key="8">
    <source>
        <dbReference type="ARBA" id="ARBA00029996"/>
    </source>
</evidence>
<keyword evidence="13" id="KW-1185">Reference proteome</keyword>
<dbReference type="InterPro" id="IPR004838">
    <property type="entry name" value="NHTrfase_class1_PyrdxlP-BS"/>
</dbReference>
<dbReference type="InterPro" id="IPR005860">
    <property type="entry name" value="CobD"/>
</dbReference>
<dbReference type="GO" id="GO:0009236">
    <property type="term" value="P:cobalamin biosynthetic process"/>
    <property type="evidence" value="ECO:0007669"/>
    <property type="project" value="UniProtKB-KW"/>
</dbReference>
<feature type="domain" description="Aminotransferase class I/classII large" evidence="11">
    <location>
        <begin position="36"/>
        <end position="331"/>
    </location>
</feature>
<dbReference type="InterPro" id="IPR004839">
    <property type="entry name" value="Aminotransferase_I/II_large"/>
</dbReference>
<comment type="cofactor">
    <cofactor evidence="1">
        <name>pyridoxal 5'-phosphate</name>
        <dbReference type="ChEBI" id="CHEBI:597326"/>
    </cofactor>
</comment>
<dbReference type="PANTHER" id="PTHR42885">
    <property type="entry name" value="HISTIDINOL-PHOSPHATE AMINOTRANSFERASE-RELATED"/>
    <property type="match status" value="1"/>
</dbReference>
<sequence length="340" mass="36026">MDPESVESVDRVPHGSDDSVALDLSANCNPVVPGGARSAYDRAFEASRTYPRDDYPDFRAAAADYVGCDPESVVPTPGGLAAIRLAMGVTVSPGDTVLVPSPSFGEYAREVRLQGGVPAFVAQTDALDADPAGHALAVLCTPNNPTGDLPSPERLDAFHERCRAAGTPLLVDEAFLDFVARDSLAGREGVVVARSLTKVFGLPGLRAGFAVATGHLAARLRTAVPAWALGTPAAAVGTHCLRDERFVHETRERVVAERAHLRDGLEARGFDVHPSDAPYLLCDVGADPAPLLAALRERGIALRDATTFRGLDTHVRVAVKTREATDRLLRTLDEVDGVLD</sequence>
<dbReference type="NCBIfam" id="TIGR01140">
    <property type="entry name" value="L_thr_O3P_dcar"/>
    <property type="match status" value="1"/>
</dbReference>
<protein>
    <recommendedName>
        <fullName evidence="4">threonine-phosphate decarboxylase</fullName>
        <ecNumber evidence="4">4.1.1.81</ecNumber>
    </recommendedName>
    <alternativeName>
        <fullName evidence="8">L-threonine-O-3-phosphate decarboxylase</fullName>
    </alternativeName>
</protein>
<evidence type="ECO:0000256" key="9">
    <source>
        <dbReference type="ARBA" id="ARBA00048531"/>
    </source>
</evidence>
<evidence type="ECO:0000256" key="10">
    <source>
        <dbReference type="SAM" id="MobiDB-lite"/>
    </source>
</evidence>
<dbReference type="Proteomes" id="UP001596406">
    <property type="component" value="Unassembled WGS sequence"/>
</dbReference>
<dbReference type="EMBL" id="JBHSXM010000001">
    <property type="protein sequence ID" value="MFC6836815.1"/>
    <property type="molecule type" value="Genomic_DNA"/>
</dbReference>
<evidence type="ECO:0000256" key="7">
    <source>
        <dbReference type="ARBA" id="ARBA00023239"/>
    </source>
</evidence>
<comment type="caution">
    <text evidence="12">The sequence shown here is derived from an EMBL/GenBank/DDBJ whole genome shotgun (WGS) entry which is preliminary data.</text>
</comment>
<name>A0ABD5U8N1_9EURY</name>
<proteinExistence type="predicted"/>
<dbReference type="SUPFAM" id="SSF53383">
    <property type="entry name" value="PLP-dependent transferases"/>
    <property type="match status" value="1"/>
</dbReference>
<evidence type="ECO:0000313" key="12">
    <source>
        <dbReference type="EMBL" id="MFC6836815.1"/>
    </source>
</evidence>
<keyword evidence="5" id="KW-0169">Cobalamin biosynthesis</keyword>
<evidence type="ECO:0000259" key="11">
    <source>
        <dbReference type="Pfam" id="PF00155"/>
    </source>
</evidence>
<dbReference type="Pfam" id="PF00155">
    <property type="entry name" value="Aminotran_1_2"/>
    <property type="match status" value="1"/>
</dbReference>
<evidence type="ECO:0000313" key="13">
    <source>
        <dbReference type="Proteomes" id="UP001596406"/>
    </source>
</evidence>
<dbReference type="PROSITE" id="PS00105">
    <property type="entry name" value="AA_TRANSFER_CLASS_1"/>
    <property type="match status" value="1"/>
</dbReference>